<evidence type="ECO:0000256" key="3">
    <source>
        <dbReference type="ARBA" id="ARBA00022833"/>
    </source>
</evidence>
<evidence type="ECO:0000313" key="10">
    <source>
        <dbReference type="Proteomes" id="UP000604825"/>
    </source>
</evidence>
<evidence type="ECO:0000259" key="8">
    <source>
        <dbReference type="Pfam" id="PF23121"/>
    </source>
</evidence>
<keyword evidence="7" id="KW-0732">Signal</keyword>
<evidence type="ECO:0000256" key="6">
    <source>
        <dbReference type="SAM" id="MobiDB-lite"/>
    </source>
</evidence>
<feature type="region of interest" description="Disordered" evidence="6">
    <location>
        <begin position="107"/>
        <end position="130"/>
    </location>
</feature>
<feature type="compositionally biased region" description="Basic and acidic residues" evidence="6">
    <location>
        <begin position="119"/>
        <end position="130"/>
    </location>
</feature>
<dbReference type="GO" id="GO:0140566">
    <property type="term" value="F:histone reader activity"/>
    <property type="evidence" value="ECO:0007669"/>
    <property type="project" value="InterPro"/>
</dbReference>
<dbReference type="EMBL" id="CAJGYO010000014">
    <property type="protein sequence ID" value="CAD6268341.1"/>
    <property type="molecule type" value="Genomic_DNA"/>
</dbReference>
<feature type="signal peptide" evidence="7">
    <location>
        <begin position="1"/>
        <end position="18"/>
    </location>
</feature>
<dbReference type="GO" id="GO:0034244">
    <property type="term" value="P:negative regulation of transcription elongation by RNA polymerase II"/>
    <property type="evidence" value="ECO:0007669"/>
    <property type="project" value="InterPro"/>
</dbReference>
<evidence type="ECO:0000256" key="7">
    <source>
        <dbReference type="SAM" id="SignalP"/>
    </source>
</evidence>
<keyword evidence="4" id="KW-0805">Transcription regulation</keyword>
<comment type="caution">
    <text evidence="9">The sequence shown here is derived from an EMBL/GenBank/DDBJ whole genome shotgun (WGS) entry which is preliminary data.</text>
</comment>
<dbReference type="PANTHER" id="PTHR33304">
    <property type="match status" value="1"/>
</dbReference>
<dbReference type="GO" id="GO:0008270">
    <property type="term" value="F:zinc ion binding"/>
    <property type="evidence" value="ECO:0007669"/>
    <property type="project" value="UniProtKB-KW"/>
</dbReference>
<evidence type="ECO:0000256" key="4">
    <source>
        <dbReference type="ARBA" id="ARBA00023015"/>
    </source>
</evidence>
<keyword evidence="2" id="KW-0863">Zinc-finger</keyword>
<dbReference type="OrthoDB" id="651601at2759"/>
<keyword evidence="10" id="KW-1185">Reference proteome</keyword>
<accession>A0A811REB1</accession>
<evidence type="ECO:0000313" key="9">
    <source>
        <dbReference type="EMBL" id="CAD6268341.1"/>
    </source>
</evidence>
<name>A0A811REB1_9POAL</name>
<dbReference type="AlphaFoldDB" id="A0A811REB1"/>
<feature type="region of interest" description="Disordered" evidence="6">
    <location>
        <begin position="717"/>
        <end position="762"/>
    </location>
</feature>
<feature type="region of interest" description="Disordered" evidence="6">
    <location>
        <begin position="430"/>
        <end position="458"/>
    </location>
</feature>
<keyword evidence="3" id="KW-0862">Zinc</keyword>
<feature type="chain" id="PRO_5033008815" description="AIPP2-like SPOC-like domain-containing protein" evidence="7">
    <location>
        <begin position="19"/>
        <end position="890"/>
    </location>
</feature>
<dbReference type="PANTHER" id="PTHR33304:SF49">
    <property type="entry name" value="OS12G0161500 PROTEIN"/>
    <property type="match status" value="1"/>
</dbReference>
<dbReference type="Pfam" id="PF23121">
    <property type="entry name" value="SPOC_AIPP2"/>
    <property type="match status" value="1"/>
</dbReference>
<feature type="region of interest" description="Disordered" evidence="6">
    <location>
        <begin position="79"/>
        <end position="98"/>
    </location>
</feature>
<dbReference type="Proteomes" id="UP000604825">
    <property type="component" value="Unassembled WGS sequence"/>
</dbReference>
<dbReference type="InterPro" id="IPR049914">
    <property type="entry name" value="PHD1-3/5-6"/>
</dbReference>
<organism evidence="9 10">
    <name type="scientific">Miscanthus lutarioriparius</name>
    <dbReference type="NCBI Taxonomy" id="422564"/>
    <lineage>
        <taxon>Eukaryota</taxon>
        <taxon>Viridiplantae</taxon>
        <taxon>Streptophyta</taxon>
        <taxon>Embryophyta</taxon>
        <taxon>Tracheophyta</taxon>
        <taxon>Spermatophyta</taxon>
        <taxon>Magnoliopsida</taxon>
        <taxon>Liliopsida</taxon>
        <taxon>Poales</taxon>
        <taxon>Poaceae</taxon>
        <taxon>PACMAD clade</taxon>
        <taxon>Panicoideae</taxon>
        <taxon>Andropogonodae</taxon>
        <taxon>Andropogoneae</taxon>
        <taxon>Saccharinae</taxon>
        <taxon>Miscanthus</taxon>
    </lineage>
</organism>
<keyword evidence="1" id="KW-0479">Metal-binding</keyword>
<evidence type="ECO:0000256" key="5">
    <source>
        <dbReference type="ARBA" id="ARBA00023163"/>
    </source>
</evidence>
<protein>
    <recommendedName>
        <fullName evidence="8">AIPP2-like SPOC-like domain-containing protein</fullName>
    </recommendedName>
</protein>
<proteinExistence type="predicted"/>
<keyword evidence="5" id="KW-0804">Transcription</keyword>
<gene>
    <name evidence="9" type="ORF">NCGR_LOCUS51646</name>
</gene>
<dbReference type="InterPro" id="IPR056280">
    <property type="entry name" value="AIPP2-like_SPOC"/>
</dbReference>
<evidence type="ECO:0000256" key="2">
    <source>
        <dbReference type="ARBA" id="ARBA00022771"/>
    </source>
</evidence>
<evidence type="ECO:0000256" key="1">
    <source>
        <dbReference type="ARBA" id="ARBA00022723"/>
    </source>
</evidence>
<feature type="compositionally biased region" description="Basic and acidic residues" evidence="6">
    <location>
        <begin position="364"/>
        <end position="378"/>
    </location>
</feature>
<feature type="domain" description="AIPP2-like SPOC-like" evidence="8">
    <location>
        <begin position="565"/>
        <end position="688"/>
    </location>
</feature>
<reference evidence="9" key="1">
    <citation type="submission" date="2020-10" db="EMBL/GenBank/DDBJ databases">
        <authorList>
            <person name="Han B."/>
            <person name="Lu T."/>
            <person name="Zhao Q."/>
            <person name="Huang X."/>
            <person name="Zhao Y."/>
        </authorList>
    </citation>
    <scope>NUCLEOTIDE SEQUENCE</scope>
</reference>
<sequence length="890" mass="99100">MEALVWLLGACCLRWVLASGERDGRTVDSFSKFYSCRIALMSRGPKSRFGSVTGKKIEKQVRMDATRFCPYASSRGGHGVASGANHRGKPVMDSNIGHKSNILSNEKLASSSMNTSKTNKRDNVANDANRRDNVASLLVGQTPLKDSNTRHMNSSRMDVSLDPLLRNARENNRRDDGVSYLASKLDRRNPLKDKNIKHNYSSAMHVCLAPLSRTDNKRSVPVEANRQISHALRPIKQDSPRKNNNTKRVEAIMPNGNVTRRDDSIVVLRSLEDHDPLKAKTTMNRSKHINNSQSPQFKAMAGLVHRPKNFDGLDGCNDALPSGLKRQVSLDNGGGFIVDNHSDRELTIKATEEASPKWMKKQRNKEAKGDHTSDRNPMDEINGDVYPFGVKDYSERNLTYGSMKRQRGYTKTNEDEAIDNGDMELMEVEDVEARDCRPKNKKKRGIESNEVGDGKADDSFAKKKLESLPKDDVSLDCTNEATQPEKLTHRKLKKWRQDIMRNEDEELHVDGGDHSPLDADDDSLRLTSQAPIPIDCLAEVPTPFVLEHVKKQCNYCSKPIDEPIWSGIFKIDREEYISLAGHLSTKSCDKVWELSRSLMPVVEVTKLSRSKFKIWETSKPSCDSIGLYFFPNKLRHDEDLDKLVKEVIEDDLVLQTVIGEAEMLIFPSTLLPERYKTFQRKHYLWGVFRPRQGQCATVAEPVHDTVCCAQEKEEEQHASNQQDEVQEVHWKSPAKSMQQAAATRGVPGSPDMDFGPEAPEERQLGDALRHTLHRAEATAVATSPAAVTTEAAAVATDPAAVTTEVATIPTEANENDTNAATIPGNHGRSDSIVGVPPGKFFCFVAGQTPKLEQLIQEMQREGSLVLAIRGEPIGGGLWPGNIASTNISRA</sequence>
<feature type="compositionally biased region" description="Polar residues" evidence="6">
    <location>
        <begin position="107"/>
        <end position="117"/>
    </location>
</feature>
<feature type="region of interest" description="Disordered" evidence="6">
    <location>
        <begin position="353"/>
        <end position="383"/>
    </location>
</feature>